<organism evidence="14 15">
    <name type="scientific">Nicrophorus vespilloides</name>
    <name type="common">Boreal carrion beetle</name>
    <dbReference type="NCBI Taxonomy" id="110193"/>
    <lineage>
        <taxon>Eukaryota</taxon>
        <taxon>Metazoa</taxon>
        <taxon>Ecdysozoa</taxon>
        <taxon>Arthropoda</taxon>
        <taxon>Hexapoda</taxon>
        <taxon>Insecta</taxon>
        <taxon>Pterygota</taxon>
        <taxon>Neoptera</taxon>
        <taxon>Endopterygota</taxon>
        <taxon>Coleoptera</taxon>
        <taxon>Polyphaga</taxon>
        <taxon>Staphyliniformia</taxon>
        <taxon>Silphidae</taxon>
        <taxon>Nicrophorinae</taxon>
        <taxon>Nicrophorus</taxon>
    </lineage>
</organism>
<keyword evidence="4" id="KW-0479">Metal-binding</keyword>
<sequence length="308" mass="33063">MAQSAPLVLRLIASSVTAAARAGKIIRDVMSRGELGIIEKGKNDLQTEADRSAQRCIMASLLNQFPTLNIIGEEGPPSNCEVPSDWVVTDADTSVLGMECPNEYLQVSDEDIVVWVDPLDGTSEYTQGLLEHVTVLIGISVKGKAVGGIIHQPYFNYKSNDALPGRTMWGLVGLGVGGFTPVDPPKNQLIVTTTRSHSDGLVQKALDALSTNEIIKVGGAGYKVLLLMEGKANAYVFASRGCKKWDTCAPEAILTALGGQLTDIRGEKYSYDKDVTFPNVGGVFATAKGEDHKFLINKIPSDIRDVLI</sequence>
<comment type="catalytic activity">
    <reaction evidence="8">
        <text>1D-myo-inositol 1,3,4-trisphosphate + H2O = 1D-myo-inositol 3,4-bisphosphate + phosphate</text>
        <dbReference type="Rhea" id="RHEA:70319"/>
        <dbReference type="ChEBI" id="CHEBI:15377"/>
        <dbReference type="ChEBI" id="CHEBI:43474"/>
        <dbReference type="ChEBI" id="CHEBI:58414"/>
        <dbReference type="ChEBI" id="CHEBI:83241"/>
    </reaction>
    <physiologicalReaction direction="left-to-right" evidence="8">
        <dbReference type="Rhea" id="RHEA:70320"/>
    </physiologicalReaction>
</comment>
<reference evidence="15" key="1">
    <citation type="submission" date="2025-08" db="UniProtKB">
        <authorList>
            <consortium name="RefSeq"/>
        </authorList>
    </citation>
    <scope>IDENTIFICATION</scope>
    <source>
        <tissue evidence="15">Whole Larva</tissue>
    </source>
</reference>
<evidence type="ECO:0000256" key="8">
    <source>
        <dbReference type="ARBA" id="ARBA00044465"/>
    </source>
</evidence>
<comment type="catalytic activity">
    <reaction evidence="9">
        <text>1D-myo-inositol 1,4-bisphosphate + H2O = 1D-myo-inositol 4-phosphate + phosphate</text>
        <dbReference type="Rhea" id="RHEA:15553"/>
        <dbReference type="ChEBI" id="CHEBI:15377"/>
        <dbReference type="ChEBI" id="CHEBI:43474"/>
        <dbReference type="ChEBI" id="CHEBI:58282"/>
        <dbReference type="ChEBI" id="CHEBI:58469"/>
        <dbReference type="EC" id="3.1.3.57"/>
    </reaction>
    <physiologicalReaction direction="left-to-right" evidence="9">
        <dbReference type="Rhea" id="RHEA:15554"/>
    </physiologicalReaction>
</comment>
<evidence type="ECO:0000256" key="9">
    <source>
        <dbReference type="ARBA" id="ARBA00044478"/>
    </source>
</evidence>
<comment type="similarity">
    <text evidence="1">Belongs to the inositol monophosphatase superfamily.</text>
</comment>
<dbReference type="EC" id="3.1.3.57" evidence="10"/>
<dbReference type="Gene3D" id="3.40.190.80">
    <property type="match status" value="1"/>
</dbReference>
<evidence type="ECO:0000313" key="15">
    <source>
        <dbReference type="RefSeq" id="XP_017768532.1"/>
    </source>
</evidence>
<feature type="signal peptide" evidence="13">
    <location>
        <begin position="1"/>
        <end position="22"/>
    </location>
</feature>
<dbReference type="PANTHER" id="PTHR43028:SF5">
    <property type="entry name" value="3'(2'),5'-BISPHOSPHATE NUCLEOTIDASE 1"/>
    <property type="match status" value="1"/>
</dbReference>
<evidence type="ECO:0000256" key="6">
    <source>
        <dbReference type="ARBA" id="ARBA00040342"/>
    </source>
</evidence>
<dbReference type="CDD" id="cd01640">
    <property type="entry name" value="IPPase"/>
    <property type="match status" value="1"/>
</dbReference>
<protein>
    <recommendedName>
        <fullName evidence="6">3'(2'),5'-bisphosphate nucleotidase 1</fullName>
        <ecNumber evidence="10">3.1.3.57</ecNumber>
        <ecNumber evidence="2">3.1.3.7</ecNumber>
    </recommendedName>
    <alternativeName>
        <fullName evidence="11">3'-phosphoadenosine 5'-phosphate phosphatase</fullName>
    </alternativeName>
    <alternativeName>
        <fullName evidence="7">Bisphosphate 3'-nucleotidase 1</fullName>
    </alternativeName>
    <alternativeName>
        <fullName evidence="12">Inositol-polyphosphate 1-phosphatase</fullName>
    </alternativeName>
</protein>
<name>A0ABM1M1T2_NICVS</name>
<evidence type="ECO:0000256" key="2">
    <source>
        <dbReference type="ARBA" id="ARBA00012633"/>
    </source>
</evidence>
<dbReference type="Gene3D" id="3.30.540.10">
    <property type="entry name" value="Fructose-1,6-Bisphosphatase, subunit A, domain 1"/>
    <property type="match status" value="1"/>
</dbReference>
<proteinExistence type="inferred from homology"/>
<dbReference type="Pfam" id="PF00459">
    <property type="entry name" value="Inositol_P"/>
    <property type="match status" value="1"/>
</dbReference>
<evidence type="ECO:0000256" key="13">
    <source>
        <dbReference type="SAM" id="SignalP"/>
    </source>
</evidence>
<dbReference type="EC" id="3.1.3.7" evidence="2"/>
<keyword evidence="14" id="KW-1185">Reference proteome</keyword>
<evidence type="ECO:0000256" key="11">
    <source>
        <dbReference type="ARBA" id="ARBA00044544"/>
    </source>
</evidence>
<gene>
    <name evidence="15" type="primary">LOC108556779</name>
</gene>
<accession>A0ABM1M1T2</accession>
<evidence type="ECO:0000256" key="4">
    <source>
        <dbReference type="ARBA" id="ARBA00022723"/>
    </source>
</evidence>
<keyword evidence="3" id="KW-0452">Lithium</keyword>
<dbReference type="PROSITE" id="PS00630">
    <property type="entry name" value="IMP_2"/>
    <property type="match status" value="1"/>
</dbReference>
<evidence type="ECO:0000313" key="14">
    <source>
        <dbReference type="Proteomes" id="UP000695000"/>
    </source>
</evidence>
<dbReference type="Proteomes" id="UP000695000">
    <property type="component" value="Unplaced"/>
</dbReference>
<dbReference type="RefSeq" id="XP_017768532.1">
    <property type="nucleotide sequence ID" value="XM_017913043.1"/>
</dbReference>
<dbReference type="GeneID" id="108556779"/>
<dbReference type="PROSITE" id="PS00629">
    <property type="entry name" value="IMP_1"/>
    <property type="match status" value="1"/>
</dbReference>
<dbReference type="PANTHER" id="PTHR43028">
    <property type="entry name" value="3'(2'),5'-BISPHOSPHATE NUCLEOTIDASE 1"/>
    <property type="match status" value="1"/>
</dbReference>
<evidence type="ECO:0000256" key="10">
    <source>
        <dbReference type="ARBA" id="ARBA00044519"/>
    </source>
</evidence>
<dbReference type="SUPFAM" id="SSF56655">
    <property type="entry name" value="Carbohydrate phosphatase"/>
    <property type="match status" value="1"/>
</dbReference>
<evidence type="ECO:0000256" key="7">
    <source>
        <dbReference type="ARBA" id="ARBA00041815"/>
    </source>
</evidence>
<feature type="chain" id="PRO_5046215492" description="3'(2'),5'-bisphosphate nucleotidase 1" evidence="13">
    <location>
        <begin position="23"/>
        <end position="308"/>
    </location>
</feature>
<evidence type="ECO:0000256" key="3">
    <source>
        <dbReference type="ARBA" id="ARBA00022671"/>
    </source>
</evidence>
<keyword evidence="5" id="KW-0460">Magnesium</keyword>
<dbReference type="InterPro" id="IPR020583">
    <property type="entry name" value="Inositol_monoP_metal-BS"/>
</dbReference>
<dbReference type="InterPro" id="IPR020550">
    <property type="entry name" value="Inositol_monophosphatase_CS"/>
</dbReference>
<evidence type="ECO:0000256" key="12">
    <source>
        <dbReference type="ARBA" id="ARBA00044554"/>
    </source>
</evidence>
<evidence type="ECO:0000256" key="1">
    <source>
        <dbReference type="ARBA" id="ARBA00009759"/>
    </source>
</evidence>
<evidence type="ECO:0000256" key="5">
    <source>
        <dbReference type="ARBA" id="ARBA00022842"/>
    </source>
</evidence>
<dbReference type="InterPro" id="IPR050725">
    <property type="entry name" value="CysQ/Inositol_MonoPase"/>
</dbReference>
<keyword evidence="13" id="KW-0732">Signal</keyword>
<dbReference type="InterPro" id="IPR000760">
    <property type="entry name" value="Inositol_monophosphatase-like"/>
</dbReference>